<keyword evidence="2 8" id="KW-0812">Transmembrane</keyword>
<evidence type="ECO:0000313" key="12">
    <source>
        <dbReference type="Proteomes" id="UP001208570"/>
    </source>
</evidence>
<evidence type="ECO:0000313" key="11">
    <source>
        <dbReference type="EMBL" id="KAK2163426.1"/>
    </source>
</evidence>
<dbReference type="PANTHER" id="PTHR24243">
    <property type="entry name" value="G-PROTEIN COUPLED RECEPTOR"/>
    <property type="match status" value="1"/>
</dbReference>
<dbReference type="Proteomes" id="UP001208570">
    <property type="component" value="Unassembled WGS sequence"/>
</dbReference>
<dbReference type="SUPFAM" id="SSF81321">
    <property type="entry name" value="Family A G protein-coupled receptor-like"/>
    <property type="match status" value="1"/>
</dbReference>
<gene>
    <name evidence="11" type="ORF">LSH36_79g00009</name>
</gene>
<feature type="transmembrane region" description="Helical" evidence="9">
    <location>
        <begin position="88"/>
        <end position="108"/>
    </location>
</feature>
<proteinExistence type="inferred from homology"/>
<evidence type="ECO:0000256" key="4">
    <source>
        <dbReference type="ARBA" id="ARBA00023040"/>
    </source>
</evidence>
<feature type="transmembrane region" description="Helical" evidence="9">
    <location>
        <begin position="143"/>
        <end position="166"/>
    </location>
</feature>
<keyword evidence="12" id="KW-1185">Reference proteome</keyword>
<dbReference type="PROSITE" id="PS00237">
    <property type="entry name" value="G_PROTEIN_RECEP_F1_1"/>
    <property type="match status" value="1"/>
</dbReference>
<keyword evidence="7 8" id="KW-0807">Transducer</keyword>
<evidence type="ECO:0000256" key="1">
    <source>
        <dbReference type="ARBA" id="ARBA00004141"/>
    </source>
</evidence>
<comment type="caution">
    <text evidence="11">The sequence shown here is derived from an EMBL/GenBank/DDBJ whole genome shotgun (WGS) entry which is preliminary data.</text>
</comment>
<dbReference type="AlphaFoldDB" id="A0AAD9K203"/>
<keyword evidence="6 8" id="KW-0675">Receptor</keyword>
<protein>
    <recommendedName>
        <fullName evidence="10">G-protein coupled receptors family 1 profile domain-containing protein</fullName>
    </recommendedName>
</protein>
<dbReference type="PRINTS" id="PR01157">
    <property type="entry name" value="P2YPURNOCPTR"/>
</dbReference>
<keyword evidence="4 8" id="KW-0297">G-protein coupled receptor</keyword>
<dbReference type="GO" id="GO:0005886">
    <property type="term" value="C:plasma membrane"/>
    <property type="evidence" value="ECO:0007669"/>
    <property type="project" value="TreeGrafter"/>
</dbReference>
<dbReference type="EMBL" id="JAODUP010000079">
    <property type="protein sequence ID" value="KAK2163426.1"/>
    <property type="molecule type" value="Genomic_DNA"/>
</dbReference>
<comment type="subcellular location">
    <subcellularLocation>
        <location evidence="1">Membrane</location>
        <topology evidence="1">Multi-pass membrane protein</topology>
    </subcellularLocation>
</comment>
<comment type="similarity">
    <text evidence="8">Belongs to the G-protein coupled receptor 1 family.</text>
</comment>
<keyword evidence="3 9" id="KW-1133">Transmembrane helix</keyword>
<feature type="domain" description="G-protein coupled receptors family 1 profile" evidence="10">
    <location>
        <begin position="1"/>
        <end position="256"/>
    </location>
</feature>
<reference evidence="11" key="1">
    <citation type="journal article" date="2023" name="Mol. Biol. Evol.">
        <title>Third-Generation Sequencing Reveals the Adaptive Role of the Epigenome in Three Deep-Sea Polychaetes.</title>
        <authorList>
            <person name="Perez M."/>
            <person name="Aroh O."/>
            <person name="Sun Y."/>
            <person name="Lan Y."/>
            <person name="Juniper S.K."/>
            <person name="Young C.R."/>
            <person name="Angers B."/>
            <person name="Qian P.Y."/>
        </authorList>
    </citation>
    <scope>NUCLEOTIDE SEQUENCE</scope>
    <source>
        <strain evidence="11">P08H-3</strain>
    </source>
</reference>
<organism evidence="11 12">
    <name type="scientific">Paralvinella palmiformis</name>
    <dbReference type="NCBI Taxonomy" id="53620"/>
    <lineage>
        <taxon>Eukaryota</taxon>
        <taxon>Metazoa</taxon>
        <taxon>Spiralia</taxon>
        <taxon>Lophotrochozoa</taxon>
        <taxon>Annelida</taxon>
        <taxon>Polychaeta</taxon>
        <taxon>Sedentaria</taxon>
        <taxon>Canalipalpata</taxon>
        <taxon>Terebellida</taxon>
        <taxon>Terebelliformia</taxon>
        <taxon>Alvinellidae</taxon>
        <taxon>Paralvinella</taxon>
    </lineage>
</organism>
<feature type="transmembrane region" description="Helical" evidence="9">
    <location>
        <begin position="235"/>
        <end position="259"/>
    </location>
</feature>
<accession>A0AAD9K203</accession>
<evidence type="ECO:0000256" key="5">
    <source>
        <dbReference type="ARBA" id="ARBA00023136"/>
    </source>
</evidence>
<feature type="transmembrane region" description="Helical" evidence="9">
    <location>
        <begin position="203"/>
        <end position="223"/>
    </location>
</feature>
<evidence type="ECO:0000256" key="2">
    <source>
        <dbReference type="ARBA" id="ARBA00022692"/>
    </source>
</evidence>
<evidence type="ECO:0000259" key="10">
    <source>
        <dbReference type="PROSITE" id="PS50262"/>
    </source>
</evidence>
<evidence type="ECO:0000256" key="9">
    <source>
        <dbReference type="SAM" id="Phobius"/>
    </source>
</evidence>
<dbReference type="PANTHER" id="PTHR24243:SF224">
    <property type="entry name" value="G-PROTEIN COUPLED RECEPTOR 19-RELATED"/>
    <property type="match status" value="1"/>
</dbReference>
<evidence type="ECO:0000256" key="7">
    <source>
        <dbReference type="ARBA" id="ARBA00023224"/>
    </source>
</evidence>
<dbReference type="Pfam" id="PF00001">
    <property type="entry name" value="7tm_1"/>
    <property type="match status" value="1"/>
</dbReference>
<sequence>MRRSVTNLFIMNLAMADFLIMLFGIPEIVQFVINRGWLLGLALCKFQRFVLVVSLYASIMTLVAVCVERYIAIVHPIKAHILCSRRRILFAISAIWPVAFASGLPTALYNQVIAPPGLAVDLCIILFPSNTKKNLMTFKLVEFLLYFLAPILIQVLLYAIVCRRLFVGTEKLHRKKKVHDENGGQKEKDSEAIRARRGVVKMLMASVAVYFFSYAPLQIPLFYDMIAEKPFKFNWSFLVLILTLGYVNSAANPVLYSIFSQNFRRRFQRVLCCCSSRWQDPRITRNLYNVVDSKKNTVRFSNSRLNTVMTSVSEM</sequence>
<evidence type="ECO:0000256" key="3">
    <source>
        <dbReference type="ARBA" id="ARBA00022989"/>
    </source>
</evidence>
<evidence type="ECO:0000256" key="8">
    <source>
        <dbReference type="RuleBase" id="RU000688"/>
    </source>
</evidence>
<dbReference type="GO" id="GO:0004930">
    <property type="term" value="F:G protein-coupled receptor activity"/>
    <property type="evidence" value="ECO:0007669"/>
    <property type="project" value="UniProtKB-KW"/>
</dbReference>
<evidence type="ECO:0000256" key="6">
    <source>
        <dbReference type="ARBA" id="ARBA00023170"/>
    </source>
</evidence>
<dbReference type="InterPro" id="IPR000276">
    <property type="entry name" value="GPCR_Rhodpsn"/>
</dbReference>
<feature type="transmembrane region" description="Helical" evidence="9">
    <location>
        <begin position="7"/>
        <end position="26"/>
    </location>
</feature>
<dbReference type="InterPro" id="IPR017452">
    <property type="entry name" value="GPCR_Rhodpsn_7TM"/>
</dbReference>
<keyword evidence="5 9" id="KW-0472">Membrane</keyword>
<name>A0AAD9K203_9ANNE</name>
<feature type="transmembrane region" description="Helical" evidence="9">
    <location>
        <begin position="46"/>
        <end position="67"/>
    </location>
</feature>
<dbReference type="PRINTS" id="PR00237">
    <property type="entry name" value="GPCRRHODOPSN"/>
</dbReference>
<dbReference type="PROSITE" id="PS50262">
    <property type="entry name" value="G_PROTEIN_RECEP_F1_2"/>
    <property type="match status" value="1"/>
</dbReference>
<dbReference type="Gene3D" id="1.20.1070.10">
    <property type="entry name" value="Rhodopsin 7-helix transmembrane proteins"/>
    <property type="match status" value="1"/>
</dbReference>